<reference evidence="9" key="1">
    <citation type="journal article" date="2011" name="Nat. Commun.">
        <title>Effector diversification within compartments of the Leptosphaeria maculans genome affected by Repeat-Induced Point mutations.</title>
        <authorList>
            <person name="Rouxel T."/>
            <person name="Grandaubert J."/>
            <person name="Hane J.K."/>
            <person name="Hoede C."/>
            <person name="van de Wouw A.P."/>
            <person name="Couloux A."/>
            <person name="Dominguez V."/>
            <person name="Anthouard V."/>
            <person name="Bally P."/>
            <person name="Bourras S."/>
            <person name="Cozijnsen A.J."/>
            <person name="Ciuffetti L.M."/>
            <person name="Degrave A."/>
            <person name="Dilmaghani A."/>
            <person name="Duret L."/>
            <person name="Fudal I."/>
            <person name="Goodwin S.B."/>
            <person name="Gout L."/>
            <person name="Glaser N."/>
            <person name="Linglin J."/>
            <person name="Kema G.H.J."/>
            <person name="Lapalu N."/>
            <person name="Lawrence C.B."/>
            <person name="May K."/>
            <person name="Meyer M."/>
            <person name="Ollivier B."/>
            <person name="Poulain J."/>
            <person name="Schoch C.L."/>
            <person name="Simon A."/>
            <person name="Spatafora J.W."/>
            <person name="Stachowiak A."/>
            <person name="Turgeon B.G."/>
            <person name="Tyler B.M."/>
            <person name="Vincent D."/>
            <person name="Weissenbach J."/>
            <person name="Amselem J."/>
            <person name="Quesneville H."/>
            <person name="Oliver R.P."/>
            <person name="Wincker P."/>
            <person name="Balesdent M.-H."/>
            <person name="Howlett B.J."/>
        </authorList>
    </citation>
    <scope>NUCLEOTIDE SEQUENCE [LARGE SCALE GENOMIC DNA]</scope>
    <source>
        <strain evidence="9">JN3 / isolate v23.1.3 / race Av1-4-5-6-7-8</strain>
    </source>
</reference>
<dbReference type="GO" id="GO:0012505">
    <property type="term" value="C:endomembrane system"/>
    <property type="evidence" value="ECO:0007669"/>
    <property type="project" value="UniProtKB-SubCell"/>
</dbReference>
<dbReference type="FunCoup" id="E5A808">
    <property type="interactions" value="47"/>
</dbReference>
<feature type="compositionally biased region" description="Basic and acidic residues" evidence="5">
    <location>
        <begin position="299"/>
        <end position="312"/>
    </location>
</feature>
<dbReference type="InParanoid" id="E5A808"/>
<evidence type="ECO:0000256" key="5">
    <source>
        <dbReference type="SAM" id="MobiDB-lite"/>
    </source>
</evidence>
<evidence type="ECO:0000256" key="1">
    <source>
        <dbReference type="ARBA" id="ARBA00004127"/>
    </source>
</evidence>
<dbReference type="PANTHER" id="PTHR31679:SF2">
    <property type="entry name" value="PEROXISOMAL MEMBRANE PROTEIN PEX30-RELATED"/>
    <property type="match status" value="1"/>
</dbReference>
<evidence type="ECO:0000256" key="4">
    <source>
        <dbReference type="ARBA" id="ARBA00023136"/>
    </source>
</evidence>
<dbReference type="PANTHER" id="PTHR31679">
    <property type="entry name" value="PEROXISOMAL MEMBRANE PROTEIN PEX30-RELATED"/>
    <property type="match status" value="1"/>
</dbReference>
<evidence type="ECO:0000256" key="2">
    <source>
        <dbReference type="ARBA" id="ARBA00022692"/>
    </source>
</evidence>
<feature type="domain" description="Peroxin/Ferlin" evidence="7">
    <location>
        <begin position="471"/>
        <end position="539"/>
    </location>
</feature>
<dbReference type="EMBL" id="FP929137">
    <property type="protein sequence ID" value="CBX99753.1"/>
    <property type="molecule type" value="Genomic_DNA"/>
</dbReference>
<organism evidence="9">
    <name type="scientific">Leptosphaeria maculans (strain JN3 / isolate v23.1.3 / race Av1-4-5-6-7-8)</name>
    <name type="common">Blackleg fungus</name>
    <name type="synonym">Phoma lingam</name>
    <dbReference type="NCBI Taxonomy" id="985895"/>
    <lineage>
        <taxon>Eukaryota</taxon>
        <taxon>Fungi</taxon>
        <taxon>Dikarya</taxon>
        <taxon>Ascomycota</taxon>
        <taxon>Pezizomycotina</taxon>
        <taxon>Dothideomycetes</taxon>
        <taxon>Pleosporomycetidae</taxon>
        <taxon>Pleosporales</taxon>
        <taxon>Pleosporineae</taxon>
        <taxon>Leptosphaeriaceae</taxon>
        <taxon>Plenodomus</taxon>
        <taxon>Plenodomus lingam/Leptosphaeria maculans species complex</taxon>
    </lineage>
</organism>
<accession>E5A808</accession>
<dbReference type="STRING" id="985895.E5A808"/>
<keyword evidence="3 6" id="KW-1133">Transmembrane helix</keyword>
<feature type="compositionally biased region" description="Low complexity" evidence="5">
    <location>
        <begin position="672"/>
        <end position="688"/>
    </location>
</feature>
<proteinExistence type="predicted"/>
<feature type="compositionally biased region" description="Basic and acidic residues" evidence="5">
    <location>
        <begin position="702"/>
        <end position="721"/>
    </location>
</feature>
<evidence type="ECO:0000256" key="6">
    <source>
        <dbReference type="SAM" id="Phobius"/>
    </source>
</evidence>
<feature type="compositionally biased region" description="Polar residues" evidence="5">
    <location>
        <begin position="624"/>
        <end position="636"/>
    </location>
</feature>
<dbReference type="OrthoDB" id="5586090at2759"/>
<keyword evidence="4 6" id="KW-0472">Membrane</keyword>
<dbReference type="AlphaFoldDB" id="E5A808"/>
<name>E5A808_LEPMJ</name>
<protein>
    <recommendedName>
        <fullName evidence="7">Peroxin/Ferlin domain-containing protein</fullName>
    </recommendedName>
</protein>
<dbReference type="InterPro" id="IPR052646">
    <property type="entry name" value="Peroxisomal_PEX28-32"/>
</dbReference>
<keyword evidence="9" id="KW-1185">Reference proteome</keyword>
<dbReference type="HOGENOM" id="CLU_016397_1_1_1"/>
<dbReference type="SMART" id="SM00693">
    <property type="entry name" value="DysFN"/>
    <property type="match status" value="1"/>
</dbReference>
<comment type="subcellular location">
    <subcellularLocation>
        <location evidence="1">Endomembrane system</location>
        <topology evidence="1">Multi-pass membrane protein</topology>
    </subcellularLocation>
</comment>
<feature type="region of interest" description="Disordered" evidence="5">
    <location>
        <begin position="291"/>
        <end position="312"/>
    </location>
</feature>
<feature type="transmembrane region" description="Helical" evidence="6">
    <location>
        <begin position="268"/>
        <end position="284"/>
    </location>
</feature>
<dbReference type="eggNOG" id="ENOG502QT80">
    <property type="taxonomic scope" value="Eukaryota"/>
</dbReference>
<dbReference type="InterPro" id="IPR010482">
    <property type="entry name" value="TECPR1-like_DysF"/>
</dbReference>
<evidence type="ECO:0000256" key="3">
    <source>
        <dbReference type="ARBA" id="ARBA00022989"/>
    </source>
</evidence>
<feature type="transmembrane region" description="Helical" evidence="6">
    <location>
        <begin position="361"/>
        <end position="379"/>
    </location>
</feature>
<evidence type="ECO:0000313" key="9">
    <source>
        <dbReference type="Proteomes" id="UP000002668"/>
    </source>
</evidence>
<feature type="region of interest" description="Disordered" evidence="5">
    <location>
        <begin position="159"/>
        <end position="185"/>
    </location>
</feature>
<sequence>MFLYDYCCSYGLSSLLALTPEVSQKFWIVLHPRTSLPRMHVMQVDSANHMPIAFPSCSPTPTIASRKWVVQFQAVPREVSGQGPSHAQRWPRMSSSPPPPVTASYAIIVHASTLHPVQQQPQPSNCLSLSASSAQPGDDAHFECMAALDTPWIVHMSTSSRASHDASSSQPTPDPNPPTYATFSPSTLGGAAPHTKLRSAILVHQKSPLLAATPPQITRVLAYSHPFIIPLNKLAGLLTWTTGDPWESFLVVASFWAIVLYGDAATRYAGPLIVVLGLILGMYTRRYSPLSSTGWTGEKGQRGHKREESDTNIKHHKSLEEIVDSLKLFTSRCNILLDPFLRLTDFLSTQRTATSATTRPALTILFIRILLAMPLWILLTLPPFYILSTKRIVLAVGTVMMSWHSRPARVTRTILWRSRTVRRTCAFITGLNFGEMVAADKKGAPPLPPRKKSTQEVAASLAAKRRPESTGVRFTFSIYENQRRWLGIGWTSSMLAYERASWTDEHLNPQPPRDQFELPEVEGGQSRWRWVQGSEWKVECGDKDSQAEKVTSKEDMGWIYYDNKWRDGRRGQDGWGRYTRRRKWYRDAELVEATPSTEVTPVHTPRHAPSESPADLDPNHLARLSSNVSTTSSNEPTLVDGQDAESVASDTDALSTKSKKSWFKRKRTKSNAGSASNVTVTSTGSSVGRRSEEEDVQSPVERMVRDEEWRLGDDIRQHLDI</sequence>
<dbReference type="VEuPathDB" id="FungiDB:LEMA_P073420.1"/>
<dbReference type="GO" id="GO:0007031">
    <property type="term" value="P:peroxisome organization"/>
    <property type="evidence" value="ECO:0007669"/>
    <property type="project" value="UniProtKB-ARBA"/>
</dbReference>
<feature type="compositionally biased region" description="Low complexity" evidence="5">
    <location>
        <begin position="159"/>
        <end position="169"/>
    </location>
</feature>
<gene>
    <name evidence="8" type="ORF">LEMA_P073420.1</name>
</gene>
<keyword evidence="2 6" id="KW-0812">Transmembrane</keyword>
<dbReference type="InterPro" id="IPR006614">
    <property type="entry name" value="Peroxin/Ferlin"/>
</dbReference>
<evidence type="ECO:0000259" key="7">
    <source>
        <dbReference type="SMART" id="SM00693"/>
    </source>
</evidence>
<dbReference type="Proteomes" id="UP000002668">
    <property type="component" value="Genome"/>
</dbReference>
<dbReference type="OMA" id="AWTDERN"/>
<evidence type="ECO:0000313" key="8">
    <source>
        <dbReference type="EMBL" id="CBX99753.1"/>
    </source>
</evidence>
<dbReference type="Pfam" id="PF06398">
    <property type="entry name" value="Pex24p"/>
    <property type="match status" value="1"/>
</dbReference>
<feature type="compositionally biased region" description="Basic residues" evidence="5">
    <location>
        <begin position="657"/>
        <end position="669"/>
    </location>
</feature>
<feature type="region of interest" description="Disordered" evidence="5">
    <location>
        <begin position="595"/>
        <end position="721"/>
    </location>
</feature>
<dbReference type="GO" id="GO:0005778">
    <property type="term" value="C:peroxisomal membrane"/>
    <property type="evidence" value="ECO:0007669"/>
    <property type="project" value="TreeGrafter"/>
</dbReference>